<dbReference type="Pfam" id="PF00460">
    <property type="entry name" value="Flg_bb_rod"/>
    <property type="match status" value="1"/>
</dbReference>
<keyword evidence="11" id="KW-0969">Cilium</keyword>
<dbReference type="PRINTS" id="PR01005">
    <property type="entry name" value="FLGHOOKAP1"/>
</dbReference>
<dbReference type="InterPro" id="IPR053927">
    <property type="entry name" value="FlgK_helical"/>
</dbReference>
<dbReference type="PROSITE" id="PS00588">
    <property type="entry name" value="FLAGELLA_BB_ROD"/>
    <property type="match status" value="1"/>
</dbReference>
<evidence type="ECO:0000259" key="7">
    <source>
        <dbReference type="Pfam" id="PF00460"/>
    </source>
</evidence>
<feature type="domain" description="Flagellar basal-body/hook protein C-terminal" evidence="8">
    <location>
        <begin position="611"/>
        <end position="649"/>
    </location>
</feature>
<dbReference type="SUPFAM" id="SSF64518">
    <property type="entry name" value="Phase 1 flagellin"/>
    <property type="match status" value="2"/>
</dbReference>
<dbReference type="Proteomes" id="UP001595548">
    <property type="component" value="Unassembled WGS sequence"/>
</dbReference>
<dbReference type="InterPro" id="IPR019776">
    <property type="entry name" value="Flagellar_basal_body_rod_CS"/>
</dbReference>
<evidence type="ECO:0000256" key="5">
    <source>
        <dbReference type="ARBA" id="ARBA00022525"/>
    </source>
</evidence>
<feature type="domain" description="Flagellar basal body rod protein N-terminal" evidence="7">
    <location>
        <begin position="6"/>
        <end position="34"/>
    </location>
</feature>
<dbReference type="PANTHER" id="PTHR30033:SF1">
    <property type="entry name" value="FLAGELLAR HOOK-ASSOCIATED PROTEIN 1"/>
    <property type="match status" value="1"/>
</dbReference>
<evidence type="ECO:0000256" key="6">
    <source>
        <dbReference type="ARBA" id="ARBA00023143"/>
    </source>
</evidence>
<dbReference type="Pfam" id="PF21158">
    <property type="entry name" value="flgK_1st_1"/>
    <property type="match status" value="1"/>
</dbReference>
<keyword evidence="11" id="KW-0282">Flagellum</keyword>
<accession>A0ABV7HRH6</accession>
<keyword evidence="11" id="KW-0966">Cell projection</keyword>
<dbReference type="PANTHER" id="PTHR30033">
    <property type="entry name" value="FLAGELLAR HOOK-ASSOCIATED PROTEIN 1"/>
    <property type="match status" value="1"/>
</dbReference>
<dbReference type="Pfam" id="PF06429">
    <property type="entry name" value="Flg_bbr_C"/>
    <property type="match status" value="1"/>
</dbReference>
<keyword evidence="6" id="KW-0975">Bacterial flagellum</keyword>
<dbReference type="InterPro" id="IPR049119">
    <property type="entry name" value="FlgK_D2-like"/>
</dbReference>
<sequence>MSGLLSNAISGLQASQNALRTAGNNIANANTDGYSRQNVSFGTRPAQSAGSAGYLGNGVTTESIARVVDDFVSTQLRLDIANFNQLDSYNQNLSKIDSLLANSSTGLSGGMELFFSALQSAADDPAATPSRQLVVDQAEGLAVRFNSLYDRFASIENAIDGEISTLTGQVSSLANSIAELNKAIIEKQGASGGEPNDLLDKRDSALNQLSQLVAVNVVKQDSGQLNVYIGNGQPLVVGQDATQLSSDGNGRILFSSTGGETDITEQISGGKLGGLLSFSDDVLAPAKNELGRVALVLAGEMNRLQGEGLNLDGDYGEPLFNPINSASAMAGRVTPLGASGGNFTAEITDTSLLTASDYTLRVADPGGDYAVVRESDGELVASGVAVPASPATIDFDGISLEVTSAISNGESYRINPTTTAARDIQAIMDDPRGLALAAPVRTEANPNNAGSGVISAGNVLRDPDVTSTAVGPGPTTPVVVEFISPSEYRFLDELGAELDPGVTYPYSPGDPIYPEYAALPGDRTYEINIQGNPATGDTFTVSFNSDATSDNRTGLKMAALVAAETVEGGLSINGAYNKLVEQVGAKSNLARMNTDAARSVLEQTQSLRDSISGVNLDEEAANLIKFEQAYNANSQVISIARQVFDTLLNAF</sequence>
<dbReference type="InterPro" id="IPR001444">
    <property type="entry name" value="Flag_bb_rod_N"/>
</dbReference>
<reference evidence="12" key="1">
    <citation type="journal article" date="2019" name="Int. J. Syst. Evol. Microbiol.">
        <title>The Global Catalogue of Microorganisms (GCM) 10K type strain sequencing project: providing services to taxonomists for standard genome sequencing and annotation.</title>
        <authorList>
            <consortium name="The Broad Institute Genomics Platform"/>
            <consortium name="The Broad Institute Genome Sequencing Center for Infectious Disease"/>
            <person name="Wu L."/>
            <person name="Ma J."/>
        </authorList>
    </citation>
    <scope>NUCLEOTIDE SEQUENCE [LARGE SCALE GENOMIC DNA]</scope>
    <source>
        <strain evidence="12">KCTC 52141</strain>
    </source>
</reference>
<evidence type="ECO:0000256" key="3">
    <source>
        <dbReference type="ARBA" id="ARBA00009677"/>
    </source>
</evidence>
<evidence type="ECO:0000313" key="12">
    <source>
        <dbReference type="Proteomes" id="UP001595548"/>
    </source>
</evidence>
<comment type="caution">
    <text evidence="11">The sequence shown here is derived from an EMBL/GenBank/DDBJ whole genome shotgun (WGS) entry which is preliminary data.</text>
</comment>
<dbReference type="Pfam" id="PF22638">
    <property type="entry name" value="FlgK_D1"/>
    <property type="match status" value="1"/>
</dbReference>
<comment type="subcellular location">
    <subcellularLocation>
        <location evidence="1">Bacterial flagellum</location>
    </subcellularLocation>
    <subcellularLocation>
        <location evidence="2">Secreted</location>
    </subcellularLocation>
</comment>
<dbReference type="NCBIfam" id="TIGR02492">
    <property type="entry name" value="flgK_ends"/>
    <property type="match status" value="1"/>
</dbReference>
<feature type="domain" description="Flagellar hook-associated protein FlgK helical" evidence="10">
    <location>
        <begin position="93"/>
        <end position="320"/>
    </location>
</feature>
<feature type="domain" description="Flagellar hook-associated protein 1 D2-like" evidence="9">
    <location>
        <begin position="340"/>
        <end position="416"/>
    </location>
</feature>
<evidence type="ECO:0000313" key="11">
    <source>
        <dbReference type="EMBL" id="MFC3155140.1"/>
    </source>
</evidence>
<evidence type="ECO:0000256" key="1">
    <source>
        <dbReference type="ARBA" id="ARBA00004365"/>
    </source>
</evidence>
<proteinExistence type="inferred from homology"/>
<keyword evidence="5" id="KW-0964">Secreted</keyword>
<dbReference type="RefSeq" id="WP_382415693.1">
    <property type="nucleotide sequence ID" value="NZ_AP031500.1"/>
</dbReference>
<protein>
    <recommendedName>
        <fullName evidence="4">Flagellar hook-associated protein 1</fullName>
    </recommendedName>
</protein>
<evidence type="ECO:0000259" key="10">
    <source>
        <dbReference type="Pfam" id="PF22638"/>
    </source>
</evidence>
<organism evidence="11 12">
    <name type="scientific">Gilvimarinus japonicus</name>
    <dbReference type="NCBI Taxonomy" id="1796469"/>
    <lineage>
        <taxon>Bacteria</taxon>
        <taxon>Pseudomonadati</taxon>
        <taxon>Pseudomonadota</taxon>
        <taxon>Gammaproteobacteria</taxon>
        <taxon>Cellvibrionales</taxon>
        <taxon>Cellvibrionaceae</taxon>
        <taxon>Gilvimarinus</taxon>
    </lineage>
</organism>
<evidence type="ECO:0000256" key="4">
    <source>
        <dbReference type="ARBA" id="ARBA00016244"/>
    </source>
</evidence>
<evidence type="ECO:0000259" key="9">
    <source>
        <dbReference type="Pfam" id="PF21158"/>
    </source>
</evidence>
<comment type="similarity">
    <text evidence="3">Belongs to the flagella basal body rod proteins family.</text>
</comment>
<evidence type="ECO:0000259" key="8">
    <source>
        <dbReference type="Pfam" id="PF06429"/>
    </source>
</evidence>
<dbReference type="InterPro" id="IPR002371">
    <property type="entry name" value="FlgK"/>
</dbReference>
<dbReference type="InterPro" id="IPR010930">
    <property type="entry name" value="Flg_bb/hook_C_dom"/>
</dbReference>
<gene>
    <name evidence="11" type="primary">flgK</name>
    <name evidence="11" type="ORF">ACFOEB_07995</name>
</gene>
<dbReference type="EMBL" id="JBHRTL010000006">
    <property type="protein sequence ID" value="MFC3155140.1"/>
    <property type="molecule type" value="Genomic_DNA"/>
</dbReference>
<name>A0ABV7HRH6_9GAMM</name>
<keyword evidence="12" id="KW-1185">Reference proteome</keyword>
<evidence type="ECO:0000256" key="2">
    <source>
        <dbReference type="ARBA" id="ARBA00004613"/>
    </source>
</evidence>